<dbReference type="PANTHER" id="PTHR45667">
    <property type="entry name" value="S-ADENOSYLMETHIONINE MITOCHONDRIAL CARRIER PROTEIN"/>
    <property type="match status" value="1"/>
</dbReference>
<dbReference type="EMBL" id="JADCNL010000011">
    <property type="protein sequence ID" value="KAG0460759.1"/>
    <property type="molecule type" value="Genomic_DNA"/>
</dbReference>
<dbReference type="EMBL" id="JADCNM010000011">
    <property type="protein sequence ID" value="KAG0462148.1"/>
    <property type="molecule type" value="Genomic_DNA"/>
</dbReference>
<dbReference type="InterPro" id="IPR023395">
    <property type="entry name" value="MCP_dom_sf"/>
</dbReference>
<comment type="similarity">
    <text evidence="2 9">Belongs to the mitochondrial carrier (TC 2.A.29) family.</text>
</comment>
<feature type="repeat" description="Solcar" evidence="8">
    <location>
        <begin position="6"/>
        <end position="94"/>
    </location>
</feature>
<evidence type="ECO:0000313" key="10">
    <source>
        <dbReference type="EMBL" id="KAG0460759.1"/>
    </source>
</evidence>
<evidence type="ECO:0008006" key="14">
    <source>
        <dbReference type="Google" id="ProtNLM"/>
    </source>
</evidence>
<dbReference type="PROSITE" id="PS50920">
    <property type="entry name" value="SOLCAR"/>
    <property type="match status" value="2"/>
</dbReference>
<keyword evidence="5" id="KW-0677">Repeat</keyword>
<keyword evidence="12" id="KW-1185">Reference proteome</keyword>
<reference evidence="12 13" key="1">
    <citation type="journal article" date="2020" name="Nat. Food">
        <title>A phased Vanilla planifolia genome enables genetic improvement of flavour and production.</title>
        <authorList>
            <person name="Hasing T."/>
            <person name="Tang H."/>
            <person name="Brym M."/>
            <person name="Khazi F."/>
            <person name="Huang T."/>
            <person name="Chambers A.H."/>
        </authorList>
    </citation>
    <scope>NUCLEOTIDE SEQUENCE [LARGE SCALE GENOMIC DNA]</scope>
    <source>
        <tissue evidence="10">Leaf</tissue>
    </source>
</reference>
<proteinExistence type="inferred from homology"/>
<keyword evidence="4 8" id="KW-0812">Transmembrane</keyword>
<evidence type="ECO:0000256" key="4">
    <source>
        <dbReference type="ARBA" id="ARBA00022692"/>
    </source>
</evidence>
<evidence type="ECO:0000256" key="1">
    <source>
        <dbReference type="ARBA" id="ARBA00004141"/>
    </source>
</evidence>
<keyword evidence="7 8" id="KW-0472">Membrane</keyword>
<dbReference type="SUPFAM" id="SSF103506">
    <property type="entry name" value="Mitochondrial carrier"/>
    <property type="match status" value="1"/>
</dbReference>
<protein>
    <recommendedName>
        <fullName evidence="14">Mitochondrial carrier protein</fullName>
    </recommendedName>
</protein>
<keyword evidence="6" id="KW-1133">Transmembrane helix</keyword>
<dbReference type="Proteomes" id="UP000639772">
    <property type="component" value="Chromosome 11"/>
</dbReference>
<accession>A0A835PVY1</accession>
<sequence>MRGPSEDHVIAGHAAAASAAVVLSSSLTHPLDTLKTLLQVAAGSNRKAGFVEVVDRLRSISGFSGLYNGLWWSTLAKFLGIGARFGTYEILSAFYTDGREDGYVYVSEAMLAGLAAGSLEAVVSTPFELVKHRKQVASTSKSSFLSAASAMKGSTNSKLLPRYTPDPKALSLTVGLLSSLPQKHSNLESALKQYPWMLTGSGRPPLASNIKGLSEIISLEGWNALWRGLRAGITRDCVYGSVFFTIWQFIHNGMLNWKAIDIVPPPRSISEAGPVSPLASSIAAGFSGAVAAAASHSFDTAKTRSQCVVVPKYIHMERKLLRWQAPGIWIARVTGMTPADRDLLYRGIGLRMVRSGVASFALVSSYLYAIKHLI</sequence>
<evidence type="ECO:0000256" key="5">
    <source>
        <dbReference type="ARBA" id="ARBA00022737"/>
    </source>
</evidence>
<dbReference type="Proteomes" id="UP000636800">
    <property type="component" value="Chromosome 11"/>
</dbReference>
<evidence type="ECO:0000256" key="6">
    <source>
        <dbReference type="ARBA" id="ARBA00022989"/>
    </source>
</evidence>
<evidence type="ECO:0000256" key="9">
    <source>
        <dbReference type="RuleBase" id="RU000488"/>
    </source>
</evidence>
<dbReference type="AlphaFoldDB" id="A0A835PVY1"/>
<evidence type="ECO:0000256" key="2">
    <source>
        <dbReference type="ARBA" id="ARBA00006375"/>
    </source>
</evidence>
<evidence type="ECO:0000256" key="3">
    <source>
        <dbReference type="ARBA" id="ARBA00022448"/>
    </source>
</evidence>
<comment type="caution">
    <text evidence="10">The sequence shown here is derived from an EMBL/GenBank/DDBJ whole genome shotgun (WGS) entry which is preliminary data.</text>
</comment>
<dbReference type="Gene3D" id="1.50.40.10">
    <property type="entry name" value="Mitochondrial carrier domain"/>
    <property type="match status" value="2"/>
</dbReference>
<dbReference type="Pfam" id="PF00153">
    <property type="entry name" value="Mito_carr"/>
    <property type="match status" value="3"/>
</dbReference>
<organism evidence="10 12">
    <name type="scientific">Vanilla planifolia</name>
    <name type="common">Vanilla</name>
    <dbReference type="NCBI Taxonomy" id="51239"/>
    <lineage>
        <taxon>Eukaryota</taxon>
        <taxon>Viridiplantae</taxon>
        <taxon>Streptophyta</taxon>
        <taxon>Embryophyta</taxon>
        <taxon>Tracheophyta</taxon>
        <taxon>Spermatophyta</taxon>
        <taxon>Magnoliopsida</taxon>
        <taxon>Liliopsida</taxon>
        <taxon>Asparagales</taxon>
        <taxon>Orchidaceae</taxon>
        <taxon>Vanilloideae</taxon>
        <taxon>Vanilleae</taxon>
        <taxon>Vanilla</taxon>
    </lineage>
</organism>
<dbReference type="GO" id="GO:0016020">
    <property type="term" value="C:membrane"/>
    <property type="evidence" value="ECO:0007669"/>
    <property type="project" value="UniProtKB-SubCell"/>
</dbReference>
<gene>
    <name evidence="11" type="ORF">HPP92_020624</name>
    <name evidence="10" type="ORF">HPP92_021056</name>
</gene>
<evidence type="ECO:0000313" key="11">
    <source>
        <dbReference type="EMBL" id="KAG0462148.1"/>
    </source>
</evidence>
<keyword evidence="3 9" id="KW-0813">Transport</keyword>
<dbReference type="OrthoDB" id="44467at2759"/>
<feature type="repeat" description="Solcar" evidence="8">
    <location>
        <begin position="104"/>
        <end position="253"/>
    </location>
</feature>
<evidence type="ECO:0000256" key="8">
    <source>
        <dbReference type="PROSITE-ProRule" id="PRU00282"/>
    </source>
</evidence>
<dbReference type="InterPro" id="IPR018108">
    <property type="entry name" value="MCP_transmembrane"/>
</dbReference>
<evidence type="ECO:0000313" key="13">
    <source>
        <dbReference type="Proteomes" id="UP000639772"/>
    </source>
</evidence>
<evidence type="ECO:0000256" key="7">
    <source>
        <dbReference type="ARBA" id="ARBA00023136"/>
    </source>
</evidence>
<name>A0A835PVY1_VANPL</name>
<evidence type="ECO:0000313" key="12">
    <source>
        <dbReference type="Proteomes" id="UP000636800"/>
    </source>
</evidence>
<comment type="subcellular location">
    <subcellularLocation>
        <location evidence="1">Membrane</location>
        <topology evidence="1">Multi-pass membrane protein</topology>
    </subcellularLocation>
</comment>